<feature type="transmembrane region" description="Helical" evidence="5">
    <location>
        <begin position="222"/>
        <end position="246"/>
    </location>
</feature>
<dbReference type="PANTHER" id="PTHR23514">
    <property type="entry name" value="BYPASS OF STOP CODON PROTEIN 6"/>
    <property type="match status" value="1"/>
</dbReference>
<dbReference type="InterPro" id="IPR036259">
    <property type="entry name" value="MFS_trans_sf"/>
</dbReference>
<feature type="transmembrane region" description="Helical" evidence="5">
    <location>
        <begin position="295"/>
        <end position="314"/>
    </location>
</feature>
<dbReference type="CDD" id="cd17393">
    <property type="entry name" value="MFS_MosC_like"/>
    <property type="match status" value="1"/>
</dbReference>
<dbReference type="RefSeq" id="WP_242615643.1">
    <property type="nucleotide sequence ID" value="NZ_SGWV01000011.1"/>
</dbReference>
<feature type="transmembrane region" description="Helical" evidence="5">
    <location>
        <begin position="320"/>
        <end position="341"/>
    </location>
</feature>
<evidence type="ECO:0000256" key="4">
    <source>
        <dbReference type="ARBA" id="ARBA00023136"/>
    </source>
</evidence>
<dbReference type="AlphaFoldDB" id="A0A4Q7LE33"/>
<dbReference type="InterPro" id="IPR011701">
    <property type="entry name" value="MFS"/>
</dbReference>
<feature type="transmembrane region" description="Helical" evidence="5">
    <location>
        <begin position="33"/>
        <end position="53"/>
    </location>
</feature>
<evidence type="ECO:0000313" key="7">
    <source>
        <dbReference type="Proteomes" id="UP000293433"/>
    </source>
</evidence>
<feature type="transmembrane region" description="Helical" evidence="5">
    <location>
        <begin position="183"/>
        <end position="201"/>
    </location>
</feature>
<keyword evidence="3 5" id="KW-1133">Transmembrane helix</keyword>
<evidence type="ECO:0000313" key="6">
    <source>
        <dbReference type="EMBL" id="RZS52324.1"/>
    </source>
</evidence>
<sequence>MTTPDPMVSALDAALDPPATNATAHQRLGAARWATRALFATLGLLAGVWGAHIPSIKSHYEIDEAVLSAVLFSAAVGAVSSLFVAGRFIGHLGARRASLITGLVLCAALGCALLWPNVYVLMAANLLFGMSMSVFDVTINAEGTALERDGGKPVMGNLHGCFSLGAMAGAGMAAALLRASVDPAVQLIGCGLLSAAVMAVANRSMLDARPAPPAPGEEQRHFTWPHGLLLLIGLLIFAGMTAEGVMYDWCVLYLKQEVGLSQDVAAMGYAVFAGAMAAARFGGDYLRAHVSEQALLRHCSTLTAVAMATVLLTGSPWVSIVGYALVGIGLAPIVPILFTAASRVPGTSSAASIAAVSSIGYSGFLVGPPLIGVIAHNQSLTAAMFVVVVAAGALAIGARKVD</sequence>
<feature type="transmembrane region" description="Helical" evidence="5">
    <location>
        <begin position="160"/>
        <end position="177"/>
    </location>
</feature>
<dbReference type="GO" id="GO:0022857">
    <property type="term" value="F:transmembrane transporter activity"/>
    <property type="evidence" value="ECO:0007669"/>
    <property type="project" value="InterPro"/>
</dbReference>
<comment type="subcellular location">
    <subcellularLocation>
        <location evidence="1">Membrane</location>
        <topology evidence="1">Multi-pass membrane protein</topology>
    </subcellularLocation>
</comment>
<keyword evidence="2 5" id="KW-0812">Transmembrane</keyword>
<keyword evidence="7" id="KW-1185">Reference proteome</keyword>
<evidence type="ECO:0000256" key="1">
    <source>
        <dbReference type="ARBA" id="ARBA00004141"/>
    </source>
</evidence>
<reference evidence="6 7" key="1">
    <citation type="submission" date="2019-02" db="EMBL/GenBank/DDBJ databases">
        <title>Genomic Encyclopedia of Type Strains, Phase IV (KMG-IV): sequencing the most valuable type-strain genomes for metagenomic binning, comparative biology and taxonomic classification.</title>
        <authorList>
            <person name="Goeker M."/>
        </authorList>
    </citation>
    <scope>NUCLEOTIDE SEQUENCE [LARGE SCALE GENOMIC DNA]</scope>
    <source>
        <strain evidence="6 7">DSM 10617</strain>
    </source>
</reference>
<comment type="caution">
    <text evidence="6">The sequence shown here is derived from an EMBL/GenBank/DDBJ whole genome shotgun (WGS) entry which is preliminary data.</text>
</comment>
<feature type="transmembrane region" description="Helical" evidence="5">
    <location>
        <begin position="380"/>
        <end position="398"/>
    </location>
</feature>
<dbReference type="InterPro" id="IPR051788">
    <property type="entry name" value="MFS_Transporter"/>
</dbReference>
<dbReference type="Gene3D" id="1.20.1250.20">
    <property type="entry name" value="MFS general substrate transporter like domains"/>
    <property type="match status" value="2"/>
</dbReference>
<organism evidence="6 7">
    <name type="scientific">Sphaerotilus mobilis</name>
    <dbReference type="NCBI Taxonomy" id="47994"/>
    <lineage>
        <taxon>Bacteria</taxon>
        <taxon>Pseudomonadati</taxon>
        <taxon>Pseudomonadota</taxon>
        <taxon>Betaproteobacteria</taxon>
        <taxon>Burkholderiales</taxon>
        <taxon>Sphaerotilaceae</taxon>
        <taxon>Sphaerotilus</taxon>
    </lineage>
</organism>
<feature type="transmembrane region" description="Helical" evidence="5">
    <location>
        <begin position="97"/>
        <end position="115"/>
    </location>
</feature>
<dbReference type="EMBL" id="SGWV01000011">
    <property type="protein sequence ID" value="RZS52324.1"/>
    <property type="molecule type" value="Genomic_DNA"/>
</dbReference>
<gene>
    <name evidence="6" type="ORF">EV685_3517</name>
</gene>
<dbReference type="Proteomes" id="UP000293433">
    <property type="component" value="Unassembled WGS sequence"/>
</dbReference>
<evidence type="ECO:0000256" key="2">
    <source>
        <dbReference type="ARBA" id="ARBA00022692"/>
    </source>
</evidence>
<dbReference type="PANTHER" id="PTHR23514:SF13">
    <property type="entry name" value="INNER MEMBRANE PROTEIN YBJJ"/>
    <property type="match status" value="1"/>
</dbReference>
<dbReference type="GO" id="GO:0016020">
    <property type="term" value="C:membrane"/>
    <property type="evidence" value="ECO:0007669"/>
    <property type="project" value="UniProtKB-SubCell"/>
</dbReference>
<dbReference type="SUPFAM" id="SSF103473">
    <property type="entry name" value="MFS general substrate transporter"/>
    <property type="match status" value="1"/>
</dbReference>
<feature type="transmembrane region" description="Helical" evidence="5">
    <location>
        <begin position="353"/>
        <end position="374"/>
    </location>
</feature>
<feature type="transmembrane region" description="Helical" evidence="5">
    <location>
        <begin position="65"/>
        <end position="85"/>
    </location>
</feature>
<dbReference type="Pfam" id="PF07690">
    <property type="entry name" value="MFS_1"/>
    <property type="match status" value="1"/>
</dbReference>
<accession>A0A4Q7LE33</accession>
<evidence type="ECO:0000256" key="3">
    <source>
        <dbReference type="ARBA" id="ARBA00022989"/>
    </source>
</evidence>
<proteinExistence type="predicted"/>
<name>A0A4Q7LE33_9BURK</name>
<keyword evidence="4 5" id="KW-0472">Membrane</keyword>
<evidence type="ECO:0000256" key="5">
    <source>
        <dbReference type="SAM" id="Phobius"/>
    </source>
</evidence>
<protein>
    <submittedName>
        <fullName evidence="6">Fucose permease</fullName>
    </submittedName>
</protein>
<feature type="transmembrane region" description="Helical" evidence="5">
    <location>
        <begin position="266"/>
        <end position="283"/>
    </location>
</feature>